<proteinExistence type="predicted"/>
<evidence type="ECO:0000313" key="1">
    <source>
        <dbReference type="EMBL" id="RRT32782.1"/>
    </source>
</evidence>
<dbReference type="Proteomes" id="UP000287651">
    <property type="component" value="Unassembled WGS sequence"/>
</dbReference>
<comment type="caution">
    <text evidence="1">The sequence shown here is derived from an EMBL/GenBank/DDBJ whole genome shotgun (WGS) entry which is preliminary data.</text>
</comment>
<gene>
    <name evidence="1" type="ORF">B296_00048150</name>
</gene>
<protein>
    <submittedName>
        <fullName evidence="1">Uncharacterized protein</fullName>
    </submittedName>
</protein>
<evidence type="ECO:0000313" key="2">
    <source>
        <dbReference type="Proteomes" id="UP000287651"/>
    </source>
</evidence>
<reference evidence="1 2" key="1">
    <citation type="journal article" date="2014" name="Agronomy (Basel)">
        <title>A Draft Genome Sequence for Ensete ventricosum, the Drought-Tolerant Tree Against Hunger.</title>
        <authorList>
            <person name="Harrison J."/>
            <person name="Moore K.A."/>
            <person name="Paszkiewicz K."/>
            <person name="Jones T."/>
            <person name="Grant M."/>
            <person name="Ambacheew D."/>
            <person name="Muzemil S."/>
            <person name="Studholme D.J."/>
        </authorList>
    </citation>
    <scope>NUCLEOTIDE SEQUENCE [LARGE SCALE GENOMIC DNA]</scope>
</reference>
<organism evidence="1 2">
    <name type="scientific">Ensete ventricosum</name>
    <name type="common">Abyssinian banana</name>
    <name type="synonym">Musa ensete</name>
    <dbReference type="NCBI Taxonomy" id="4639"/>
    <lineage>
        <taxon>Eukaryota</taxon>
        <taxon>Viridiplantae</taxon>
        <taxon>Streptophyta</taxon>
        <taxon>Embryophyta</taxon>
        <taxon>Tracheophyta</taxon>
        <taxon>Spermatophyta</taxon>
        <taxon>Magnoliopsida</taxon>
        <taxon>Liliopsida</taxon>
        <taxon>Zingiberales</taxon>
        <taxon>Musaceae</taxon>
        <taxon>Ensete</taxon>
    </lineage>
</organism>
<name>A0A426WZY0_ENSVE</name>
<dbReference type="EMBL" id="AMZH03030717">
    <property type="protein sequence ID" value="RRT32782.1"/>
    <property type="molecule type" value="Genomic_DNA"/>
</dbReference>
<accession>A0A426WZY0</accession>
<dbReference type="AlphaFoldDB" id="A0A426WZY0"/>
<sequence>MCTLWFGTPPACENATCAFLCLVQLDDLRFAIDGSSTIIALITLLEIGGSYSKKDIATVLFTLLVSKENNNNTMEVVAPLLTLLSHPDPQL</sequence>